<organism evidence="2 3">
    <name type="scientific">Puccinia sorghi</name>
    <dbReference type="NCBI Taxonomy" id="27349"/>
    <lineage>
        <taxon>Eukaryota</taxon>
        <taxon>Fungi</taxon>
        <taxon>Dikarya</taxon>
        <taxon>Basidiomycota</taxon>
        <taxon>Pucciniomycotina</taxon>
        <taxon>Pucciniomycetes</taxon>
        <taxon>Pucciniales</taxon>
        <taxon>Pucciniaceae</taxon>
        <taxon>Puccinia</taxon>
    </lineage>
</organism>
<feature type="compositionally biased region" description="Polar residues" evidence="1">
    <location>
        <begin position="45"/>
        <end position="56"/>
    </location>
</feature>
<sequence>MIWPPIETEESNESSSVSINLKRRNPPSSSSPSGSPRRSHLPTHQDGSSSITSSMTYLPDINRNMRRPGYSEEHVDLINNNNNNPPLSDHRDQLDPSRFNFNLLDHFQDQNQAHNDMSSAEQHPHKRFKV</sequence>
<proteinExistence type="predicted"/>
<evidence type="ECO:0000313" key="2">
    <source>
        <dbReference type="EMBL" id="KNZ47503.1"/>
    </source>
</evidence>
<dbReference type="AlphaFoldDB" id="A0A0L6UG34"/>
<feature type="region of interest" description="Disordered" evidence="1">
    <location>
        <begin position="1"/>
        <end position="98"/>
    </location>
</feature>
<dbReference type="STRING" id="27349.A0A0L6UG34"/>
<dbReference type="Proteomes" id="UP000037035">
    <property type="component" value="Unassembled WGS sequence"/>
</dbReference>
<dbReference type="EMBL" id="LAVV01011663">
    <property type="protein sequence ID" value="KNZ47503.1"/>
    <property type="molecule type" value="Genomic_DNA"/>
</dbReference>
<keyword evidence="3" id="KW-1185">Reference proteome</keyword>
<accession>A0A0L6UG34</accession>
<name>A0A0L6UG34_9BASI</name>
<dbReference type="VEuPathDB" id="FungiDB:VP01_634g1"/>
<comment type="caution">
    <text evidence="2">The sequence shown here is derived from an EMBL/GenBank/DDBJ whole genome shotgun (WGS) entry which is preliminary data.</text>
</comment>
<gene>
    <name evidence="2" type="ORF">VP01_634g1</name>
</gene>
<evidence type="ECO:0000313" key="3">
    <source>
        <dbReference type="Proteomes" id="UP000037035"/>
    </source>
</evidence>
<evidence type="ECO:0000256" key="1">
    <source>
        <dbReference type="SAM" id="MobiDB-lite"/>
    </source>
</evidence>
<reference evidence="2 3" key="1">
    <citation type="submission" date="2015-08" db="EMBL/GenBank/DDBJ databases">
        <title>Next Generation Sequencing and Analysis of the Genome of Puccinia sorghi L Schw, the Causal Agent of Maize Common Rust.</title>
        <authorList>
            <person name="Rochi L."/>
            <person name="Burguener G."/>
            <person name="Darino M."/>
            <person name="Turjanski A."/>
            <person name="Kreff E."/>
            <person name="Dieguez M.J."/>
            <person name="Sacco F."/>
        </authorList>
    </citation>
    <scope>NUCLEOTIDE SEQUENCE [LARGE SCALE GENOMIC DNA]</scope>
    <source>
        <strain evidence="2 3">RO10H11247</strain>
    </source>
</reference>
<protein>
    <submittedName>
        <fullName evidence="2">Uncharacterized protein</fullName>
    </submittedName>
</protein>
<feature type="compositionally biased region" description="Low complexity" evidence="1">
    <location>
        <begin position="26"/>
        <end position="36"/>
    </location>
</feature>